<evidence type="ECO:0000256" key="2">
    <source>
        <dbReference type="SAM" id="Phobius"/>
    </source>
</evidence>
<keyword evidence="2" id="KW-0472">Membrane</keyword>
<evidence type="ECO:0008006" key="5">
    <source>
        <dbReference type="Google" id="ProtNLM"/>
    </source>
</evidence>
<dbReference type="PANTHER" id="PTHR34188">
    <property type="entry name" value="OS01G0299500 PROTEIN"/>
    <property type="match status" value="1"/>
</dbReference>
<dbReference type="EMBL" id="JACEIK010000069">
    <property type="protein sequence ID" value="MCD7448614.1"/>
    <property type="molecule type" value="Genomic_DNA"/>
</dbReference>
<feature type="region of interest" description="Disordered" evidence="1">
    <location>
        <begin position="1"/>
        <end position="35"/>
    </location>
</feature>
<protein>
    <recommendedName>
        <fullName evidence="5">Transmembrane protein</fullName>
    </recommendedName>
</protein>
<name>A0ABS8RSM6_DATST</name>
<evidence type="ECO:0000313" key="4">
    <source>
        <dbReference type="Proteomes" id="UP000823775"/>
    </source>
</evidence>
<comment type="caution">
    <text evidence="3">The sequence shown here is derived from an EMBL/GenBank/DDBJ whole genome shotgun (WGS) entry which is preliminary data.</text>
</comment>
<evidence type="ECO:0000313" key="3">
    <source>
        <dbReference type="EMBL" id="MCD7448614.1"/>
    </source>
</evidence>
<sequence length="131" mass="14628">MDHIQSRENVEIDLESGGTTSDEDGSNSHDLTGETSTKDLYKAGSGFRVVHLCNGSFVKEISELAIWKRRRTERIKALKKIKKESGSSSKMNILATVITILFFLVIIFQVLAGILNSKILCDSRCSPFYLE</sequence>
<proteinExistence type="predicted"/>
<organism evidence="3 4">
    <name type="scientific">Datura stramonium</name>
    <name type="common">Jimsonweed</name>
    <name type="synonym">Common thornapple</name>
    <dbReference type="NCBI Taxonomy" id="4076"/>
    <lineage>
        <taxon>Eukaryota</taxon>
        <taxon>Viridiplantae</taxon>
        <taxon>Streptophyta</taxon>
        <taxon>Embryophyta</taxon>
        <taxon>Tracheophyta</taxon>
        <taxon>Spermatophyta</taxon>
        <taxon>Magnoliopsida</taxon>
        <taxon>eudicotyledons</taxon>
        <taxon>Gunneridae</taxon>
        <taxon>Pentapetalae</taxon>
        <taxon>asterids</taxon>
        <taxon>lamiids</taxon>
        <taxon>Solanales</taxon>
        <taxon>Solanaceae</taxon>
        <taxon>Solanoideae</taxon>
        <taxon>Datureae</taxon>
        <taxon>Datura</taxon>
    </lineage>
</organism>
<keyword evidence="2" id="KW-1133">Transmembrane helix</keyword>
<keyword evidence="4" id="KW-1185">Reference proteome</keyword>
<feature type="compositionally biased region" description="Basic and acidic residues" evidence="1">
    <location>
        <begin position="1"/>
        <end position="10"/>
    </location>
</feature>
<gene>
    <name evidence="3" type="ORF">HAX54_044868</name>
</gene>
<dbReference type="PANTHER" id="PTHR34188:SF19">
    <property type="entry name" value="TRANSMEMBRANE PROTEIN"/>
    <property type="match status" value="1"/>
</dbReference>
<keyword evidence="2" id="KW-0812">Transmembrane</keyword>
<dbReference type="Proteomes" id="UP000823775">
    <property type="component" value="Unassembled WGS sequence"/>
</dbReference>
<reference evidence="3 4" key="1">
    <citation type="journal article" date="2021" name="BMC Genomics">
        <title>Datura genome reveals duplications of psychoactive alkaloid biosynthetic genes and high mutation rate following tissue culture.</title>
        <authorList>
            <person name="Rajewski A."/>
            <person name="Carter-House D."/>
            <person name="Stajich J."/>
            <person name="Litt A."/>
        </authorList>
    </citation>
    <scope>NUCLEOTIDE SEQUENCE [LARGE SCALE GENOMIC DNA]</scope>
    <source>
        <strain evidence="3">AR-01</strain>
    </source>
</reference>
<evidence type="ECO:0000256" key="1">
    <source>
        <dbReference type="SAM" id="MobiDB-lite"/>
    </source>
</evidence>
<accession>A0ABS8RSM6</accession>
<feature type="transmembrane region" description="Helical" evidence="2">
    <location>
        <begin position="93"/>
        <end position="115"/>
    </location>
</feature>